<dbReference type="OrthoDB" id="3847604at2"/>
<dbReference type="InterPro" id="IPR007795">
    <property type="entry name" value="T7SS_EccB"/>
</dbReference>
<dbReference type="Pfam" id="PF05108">
    <property type="entry name" value="T7SS_ESX1_EccB"/>
    <property type="match status" value="1"/>
</dbReference>
<name>A0A5M7BKC8_SACHI</name>
<evidence type="ECO:0000313" key="2">
    <source>
        <dbReference type="EMBL" id="KAA5830119.1"/>
    </source>
</evidence>
<proteinExistence type="predicted"/>
<feature type="transmembrane region" description="Helical" evidence="1">
    <location>
        <begin position="42"/>
        <end position="62"/>
    </location>
</feature>
<dbReference type="Proteomes" id="UP000323946">
    <property type="component" value="Unassembled WGS sequence"/>
</dbReference>
<gene>
    <name evidence="2" type="primary">eccB</name>
    <name evidence="2" type="ORF">F1721_23775</name>
</gene>
<organism evidence="2 3">
    <name type="scientific">Saccharopolyspora hirsuta</name>
    <dbReference type="NCBI Taxonomy" id="1837"/>
    <lineage>
        <taxon>Bacteria</taxon>
        <taxon>Bacillati</taxon>
        <taxon>Actinomycetota</taxon>
        <taxon>Actinomycetes</taxon>
        <taxon>Pseudonocardiales</taxon>
        <taxon>Pseudonocardiaceae</taxon>
        <taxon>Saccharopolyspora</taxon>
    </lineage>
</organism>
<evidence type="ECO:0000256" key="1">
    <source>
        <dbReference type="SAM" id="Phobius"/>
    </source>
</evidence>
<accession>A0A5M7BKC8</accession>
<reference evidence="2 3" key="1">
    <citation type="submission" date="2019-09" db="EMBL/GenBank/DDBJ databases">
        <title>Draft genome sequence of the thermophilic Saccharopolyspora hirsuta VKM Ac-666T.</title>
        <authorList>
            <person name="Lobastova T.G."/>
            <person name="Fokina V."/>
            <person name="Bragin E.Y."/>
            <person name="Shtratnikova V.Y."/>
            <person name="Starodumova I.P."/>
            <person name="Tarlachkov S.V."/>
            <person name="Donova M.V."/>
        </authorList>
    </citation>
    <scope>NUCLEOTIDE SEQUENCE [LARGE SCALE GENOMIC DNA]</scope>
    <source>
        <strain evidence="2 3">VKM Ac-666</strain>
    </source>
</reference>
<evidence type="ECO:0000313" key="3">
    <source>
        <dbReference type="Proteomes" id="UP000323946"/>
    </source>
</evidence>
<comment type="caution">
    <text evidence="2">The sequence shown here is derived from an EMBL/GenBank/DDBJ whole genome shotgun (WGS) entry which is preliminary data.</text>
</comment>
<keyword evidence="1" id="KW-0472">Membrane</keyword>
<dbReference type="AlphaFoldDB" id="A0A5M7BKC8"/>
<dbReference type="SMR" id="A0A5M7BKC8"/>
<dbReference type="InterPro" id="IPR044857">
    <property type="entry name" value="T7SS_EccB_R1"/>
</dbReference>
<dbReference type="GO" id="GO:0005576">
    <property type="term" value="C:extracellular region"/>
    <property type="evidence" value="ECO:0007669"/>
    <property type="project" value="TreeGrafter"/>
</dbReference>
<keyword evidence="1" id="KW-0812">Transmembrane</keyword>
<sequence>MQTQRDHVHAYQFLMGRMSSALVQADPASAEVPARRAITGSFIGLVLALLIAVGFGVYGFLFPGGNTSWQAKGTIVVEKETGTRFVNVGGVLHPTLNYPSALLQQGPGAQVKLVSRESLAGAPRGVPIGIPGAPQSLPPAADLVGSHWLLCLPGAGGAGTVLDFDPATPAEVLRTDRYALVRSDDGTQYVLWGGAKHRVGSPVVTTALGMAGVEPATAPRVWLNALPDGPELAPADIGGGPGPTVGGQPRRAGELFEYRAANGAVELFVLRSDGLAPVNRTEFALLGAVAGTPEPTRLDAAAVAAAPRSADRSLTNRLPDLGGARQQDLGSGALCLRQTPAGAQVRSEVVVAAPRAGDGAVRMAPGAGVVVGAVPVPAGQRVPDRYLITGGTKYLMPDDRSIQALGYGSAPVRPVAAELLDALPSGPVLSRASIGVTEKG</sequence>
<dbReference type="EMBL" id="VWPH01000011">
    <property type="protein sequence ID" value="KAA5830119.1"/>
    <property type="molecule type" value="Genomic_DNA"/>
</dbReference>
<protein>
    <submittedName>
        <fullName evidence="2">Type VII secretion protein EccB</fullName>
    </submittedName>
</protein>
<dbReference type="PANTHER" id="PTHR40765:SF2">
    <property type="entry name" value="ESX-2 SECRETION SYSTEM ATPASE ECCB2"/>
    <property type="match status" value="1"/>
</dbReference>
<dbReference type="Gene3D" id="3.30.2390.20">
    <property type="entry name" value="Type VII secretion system EccB, repeat 1 domain"/>
    <property type="match status" value="1"/>
</dbReference>
<dbReference type="RefSeq" id="WP_150068973.1">
    <property type="nucleotide sequence ID" value="NZ_JBEPDJ010000004.1"/>
</dbReference>
<dbReference type="PANTHER" id="PTHR40765">
    <property type="entry name" value="ESX-2 SECRETION SYSTEM ATPASE ECCB2"/>
    <property type="match status" value="1"/>
</dbReference>
<keyword evidence="3" id="KW-1185">Reference proteome</keyword>
<keyword evidence="1" id="KW-1133">Transmembrane helix</keyword>
<dbReference type="NCBIfam" id="TIGR03919">
    <property type="entry name" value="T7SS_EccB"/>
    <property type="match status" value="1"/>
</dbReference>